<sequence length="330" mass="37815">MERVLSLPELLENILLHLDMTTLLVSVQRVSKAWNKTIACSPAVQQKLFFRSITAEQLPVFREQLMGEVEMAGSDYEYLGPELTKLVLNPLLVKKFGFCFFDTGPAFGYQRGADCFYMLPWSPNRRELITWNRRNTTALLQVGPPKQLDEASSQLGETSRARFTTRGASWRRMVVSQPAPPGVGYLMHELSRELQSPKERIGEAFIPAVTTGGVQMGQLYDMVQYHAGHHKTGLANFRVIWELTQTFQTQHLREPIRQLLGQTTLLVLFAFSHFLYFEEPKSVVDFDSAFRCEEFSLPDFVMEKSVRVWSFEEDEKGTISPSHKRPPIFL</sequence>
<evidence type="ECO:0000313" key="1">
    <source>
        <dbReference type="EMBL" id="KJK76506.1"/>
    </source>
</evidence>
<dbReference type="Proteomes" id="UP000054544">
    <property type="component" value="Unassembled WGS sequence"/>
</dbReference>
<dbReference type="CDD" id="cd09917">
    <property type="entry name" value="F-box_SF"/>
    <property type="match status" value="1"/>
</dbReference>
<name>A0A0D9NRG7_METAN</name>
<reference evidence="2" key="1">
    <citation type="journal article" date="2014" name="BMC Genomics">
        <title>The genome sequence of the biocontrol fungus Metarhizium anisopliae and comparative genomics of Metarhizium species.</title>
        <authorList>
            <person name="Pattemore J.A."/>
            <person name="Hane J.K."/>
            <person name="Williams A.H."/>
            <person name="Wilson B.A."/>
            <person name="Stodart B.J."/>
            <person name="Ash G.J."/>
        </authorList>
    </citation>
    <scope>NUCLEOTIDE SEQUENCE [LARGE SCALE GENOMIC DNA]</scope>
    <source>
        <strain evidence="2">BRIP 53293</strain>
    </source>
</reference>
<dbReference type="EMBL" id="KE384743">
    <property type="protein sequence ID" value="KJK76506.1"/>
    <property type="molecule type" value="Genomic_DNA"/>
</dbReference>
<protein>
    <submittedName>
        <fullName evidence="1">Uncharacterized protein</fullName>
    </submittedName>
</protein>
<dbReference type="AlphaFoldDB" id="A0A0D9NRG7"/>
<keyword evidence="2" id="KW-1185">Reference proteome</keyword>
<dbReference type="SUPFAM" id="SSF81383">
    <property type="entry name" value="F-box domain"/>
    <property type="match status" value="1"/>
</dbReference>
<dbReference type="InterPro" id="IPR036047">
    <property type="entry name" value="F-box-like_dom_sf"/>
</dbReference>
<dbReference type="STRING" id="1291518.A0A0D9NRG7"/>
<organism evidence="1 2">
    <name type="scientific">Metarhizium anisopliae BRIP 53293</name>
    <dbReference type="NCBI Taxonomy" id="1291518"/>
    <lineage>
        <taxon>Eukaryota</taxon>
        <taxon>Fungi</taxon>
        <taxon>Dikarya</taxon>
        <taxon>Ascomycota</taxon>
        <taxon>Pezizomycotina</taxon>
        <taxon>Sordariomycetes</taxon>
        <taxon>Hypocreomycetidae</taxon>
        <taxon>Hypocreales</taxon>
        <taxon>Clavicipitaceae</taxon>
        <taxon>Metarhizium</taxon>
    </lineage>
</organism>
<gene>
    <name evidence="1" type="ORF">H634G_08094</name>
</gene>
<evidence type="ECO:0000313" key="2">
    <source>
        <dbReference type="Proteomes" id="UP000054544"/>
    </source>
</evidence>
<accession>A0A0D9NRG7</accession>
<dbReference type="OrthoDB" id="3800738at2759"/>
<proteinExistence type="predicted"/>